<keyword evidence="1" id="KW-0472">Membrane</keyword>
<name>A0A0F9NFH0_9ZZZZ</name>
<feature type="transmembrane region" description="Helical" evidence="1">
    <location>
        <begin position="87"/>
        <end position="105"/>
    </location>
</feature>
<dbReference type="GO" id="GO:0015225">
    <property type="term" value="F:biotin transmembrane transporter activity"/>
    <property type="evidence" value="ECO:0007669"/>
    <property type="project" value="InterPro"/>
</dbReference>
<dbReference type="Pfam" id="PF02632">
    <property type="entry name" value="BioY"/>
    <property type="match status" value="1"/>
</dbReference>
<feature type="transmembrane region" description="Helical" evidence="1">
    <location>
        <begin position="31"/>
        <end position="50"/>
    </location>
</feature>
<feature type="transmembrane region" description="Helical" evidence="1">
    <location>
        <begin position="112"/>
        <end position="132"/>
    </location>
</feature>
<keyword evidence="1" id="KW-1133">Transmembrane helix</keyword>
<reference evidence="2" key="1">
    <citation type="journal article" date="2015" name="Nature">
        <title>Complex archaea that bridge the gap between prokaryotes and eukaryotes.</title>
        <authorList>
            <person name="Spang A."/>
            <person name="Saw J.H."/>
            <person name="Jorgensen S.L."/>
            <person name="Zaremba-Niedzwiedzka K."/>
            <person name="Martijn J."/>
            <person name="Lind A.E."/>
            <person name="van Eijk R."/>
            <person name="Schleper C."/>
            <person name="Guy L."/>
            <person name="Ettema T.J."/>
        </authorList>
    </citation>
    <scope>NUCLEOTIDE SEQUENCE</scope>
</reference>
<comment type="caution">
    <text evidence="2">The sequence shown here is derived from an EMBL/GenBank/DDBJ whole genome shotgun (WGS) entry which is preliminary data.</text>
</comment>
<protein>
    <recommendedName>
        <fullName evidence="3">Biotin transporter</fullName>
    </recommendedName>
</protein>
<keyword evidence="1" id="KW-0812">Transmembrane</keyword>
<evidence type="ECO:0008006" key="3">
    <source>
        <dbReference type="Google" id="ProtNLM"/>
    </source>
</evidence>
<feature type="transmembrane region" description="Helical" evidence="1">
    <location>
        <begin position="57"/>
        <end position="81"/>
    </location>
</feature>
<feature type="transmembrane region" description="Helical" evidence="1">
    <location>
        <begin position="152"/>
        <end position="173"/>
    </location>
</feature>
<dbReference type="PIRSF" id="PIRSF016661">
    <property type="entry name" value="BioY"/>
    <property type="match status" value="1"/>
</dbReference>
<proteinExistence type="predicted"/>
<gene>
    <name evidence="2" type="ORF">LCGC14_1268650</name>
</gene>
<dbReference type="PANTHER" id="PTHR34295:SF1">
    <property type="entry name" value="BIOTIN TRANSPORTER BIOY"/>
    <property type="match status" value="1"/>
</dbReference>
<dbReference type="AlphaFoldDB" id="A0A0F9NFH0"/>
<dbReference type="InterPro" id="IPR003784">
    <property type="entry name" value="BioY"/>
</dbReference>
<organism evidence="2">
    <name type="scientific">marine sediment metagenome</name>
    <dbReference type="NCBI Taxonomy" id="412755"/>
    <lineage>
        <taxon>unclassified sequences</taxon>
        <taxon>metagenomes</taxon>
        <taxon>ecological metagenomes</taxon>
    </lineage>
</organism>
<accession>A0A0F9NFH0</accession>
<evidence type="ECO:0000256" key="1">
    <source>
        <dbReference type="SAM" id="Phobius"/>
    </source>
</evidence>
<dbReference type="GO" id="GO:0005886">
    <property type="term" value="C:plasma membrane"/>
    <property type="evidence" value="ECO:0007669"/>
    <property type="project" value="InterPro"/>
</dbReference>
<sequence length="184" mass="18667">MKTKDIAIIALFAALTAVGSLIKIPLGFTPVPITLQVFFVLFAGLILGPVRGALALLAYLVIGAVGIPVFAGGTGGFQAIVGPSGGYLYGFVIAAFVVGLVARSIKGDRTVVLAGSAFLACIAGVLVIYVFGAGHMMLTMSLSPAKAFALGVAPFIPVDFAKAVVVTIIYVGIAQRGVLKAVEA</sequence>
<dbReference type="Gene3D" id="1.10.1760.20">
    <property type="match status" value="1"/>
</dbReference>
<dbReference type="PANTHER" id="PTHR34295">
    <property type="entry name" value="BIOTIN TRANSPORTER BIOY"/>
    <property type="match status" value="1"/>
</dbReference>
<evidence type="ECO:0000313" key="2">
    <source>
        <dbReference type="EMBL" id="KKM87460.1"/>
    </source>
</evidence>
<dbReference type="EMBL" id="LAZR01007098">
    <property type="protein sequence ID" value="KKM87460.1"/>
    <property type="molecule type" value="Genomic_DNA"/>
</dbReference>